<dbReference type="PANTHER" id="PTHR17616:SF8">
    <property type="entry name" value="TRANSCRIPTIONAL COACTIVATOR YORKIE"/>
    <property type="match status" value="1"/>
</dbReference>
<evidence type="ECO:0000313" key="7">
    <source>
        <dbReference type="EMBL" id="PAA62967.1"/>
    </source>
</evidence>
<feature type="region of interest" description="Disordered" evidence="5">
    <location>
        <begin position="459"/>
        <end position="526"/>
    </location>
</feature>
<proteinExistence type="predicted"/>
<name>A0A267EQ15_9PLAT</name>
<dbReference type="InterPro" id="IPR001202">
    <property type="entry name" value="WW_dom"/>
</dbReference>
<evidence type="ECO:0000259" key="6">
    <source>
        <dbReference type="PROSITE" id="PS50020"/>
    </source>
</evidence>
<dbReference type="AlphaFoldDB" id="A0A267EQ15"/>
<comment type="subcellular location">
    <subcellularLocation>
        <location evidence="2">Cytoplasm</location>
    </subcellularLocation>
    <subcellularLocation>
        <location evidence="1">Nucleus</location>
    </subcellularLocation>
</comment>
<dbReference type="CDD" id="cd00201">
    <property type="entry name" value="WW"/>
    <property type="match status" value="1"/>
</dbReference>
<organism evidence="7 8">
    <name type="scientific">Macrostomum lignano</name>
    <dbReference type="NCBI Taxonomy" id="282301"/>
    <lineage>
        <taxon>Eukaryota</taxon>
        <taxon>Metazoa</taxon>
        <taxon>Spiralia</taxon>
        <taxon>Lophotrochozoa</taxon>
        <taxon>Platyhelminthes</taxon>
        <taxon>Rhabditophora</taxon>
        <taxon>Macrostomorpha</taxon>
        <taxon>Macrostomida</taxon>
        <taxon>Macrostomidae</taxon>
        <taxon>Macrostomum</taxon>
    </lineage>
</organism>
<evidence type="ECO:0000313" key="8">
    <source>
        <dbReference type="Proteomes" id="UP000215902"/>
    </source>
</evidence>
<dbReference type="PANTHER" id="PTHR17616">
    <property type="entry name" value="YES-ASSOCIATED PROTEIN YAP1 FAMILY MEMBER"/>
    <property type="match status" value="1"/>
</dbReference>
<accession>A0A267EQ15</accession>
<feature type="region of interest" description="Disordered" evidence="5">
    <location>
        <begin position="330"/>
        <end position="349"/>
    </location>
</feature>
<dbReference type="EMBL" id="NIVC01001884">
    <property type="protein sequence ID" value="PAA62967.1"/>
    <property type="molecule type" value="Genomic_DNA"/>
</dbReference>
<comment type="caution">
    <text evidence="7">The sequence shown here is derived from an EMBL/GenBank/DDBJ whole genome shotgun (WGS) entry which is preliminary data.</text>
</comment>
<dbReference type="PROSITE" id="PS50020">
    <property type="entry name" value="WW_DOMAIN_2"/>
    <property type="match status" value="1"/>
</dbReference>
<dbReference type="GO" id="GO:0035329">
    <property type="term" value="P:hippo signaling"/>
    <property type="evidence" value="ECO:0007669"/>
    <property type="project" value="TreeGrafter"/>
</dbReference>
<feature type="compositionally biased region" description="Low complexity" evidence="5">
    <location>
        <begin position="97"/>
        <end position="107"/>
    </location>
</feature>
<gene>
    <name evidence="7" type="ORF">BOX15_Mlig026242g1</name>
</gene>
<dbReference type="GO" id="GO:0045944">
    <property type="term" value="P:positive regulation of transcription by RNA polymerase II"/>
    <property type="evidence" value="ECO:0007669"/>
    <property type="project" value="TreeGrafter"/>
</dbReference>
<dbReference type="GO" id="GO:0005737">
    <property type="term" value="C:cytoplasm"/>
    <property type="evidence" value="ECO:0007669"/>
    <property type="project" value="UniProtKB-SubCell"/>
</dbReference>
<dbReference type="Pfam" id="PF00397">
    <property type="entry name" value="WW"/>
    <property type="match status" value="1"/>
</dbReference>
<dbReference type="CDD" id="cd14279">
    <property type="entry name" value="CUE"/>
    <property type="match status" value="1"/>
</dbReference>
<dbReference type="OrthoDB" id="2020426at2759"/>
<sequence>MMSQPWYAQYPMPPGWEMKYDFTNKRYFYIDHTNKVTSWDDPRQKYYAAGAAPSAGAAGSSTSGARLSPRPVSPRPVQQQQQQQQQLLYQQQQQQQRQMQQQQQQHQQQHRQQQRSRRESSSSEDRNSFTAEVTSDDYEITRLQLRFPNEDVAKLRQALAACHSSVDAATKWLNDAKAAEEAKKHEAQLLVKAKNIHFEFPTCSLDVIKDLLNQSNSSVPKVKAQLASMGYSSGTGASSSRPQQPPAASSSSNSSHPPPKAAQHHQPKKSMQIQHGNEEEELATKIECLYEAFPSVSKAQIKRTLLSCQSRMYETRQELKNLVSNSAATGSAEVGAGSGSSAPVGDGAHASKASAAASAAVVAKDAEERQRKARQSVEAKAETRRETLVDQMMAEFPGVASVSGVTELLQRYSDDADKVRAALAAEAATPAVSAAAAPAASAAEASTSSSASAAASKKYKKTSKQTAKPGTVAAVAGSCSSNRAGPDPAMRQGPDPELLSGPDPQLRLGPAASLARGPDPTLLLAH</sequence>
<feature type="region of interest" description="Disordered" evidence="5">
    <location>
        <begin position="230"/>
        <end position="278"/>
    </location>
</feature>
<dbReference type="GO" id="GO:0003713">
    <property type="term" value="F:transcription coactivator activity"/>
    <property type="evidence" value="ECO:0007669"/>
    <property type="project" value="TreeGrafter"/>
</dbReference>
<dbReference type="Gene3D" id="2.20.70.10">
    <property type="match status" value="1"/>
</dbReference>
<keyword evidence="3" id="KW-0963">Cytoplasm</keyword>
<reference evidence="7 8" key="1">
    <citation type="submission" date="2017-06" db="EMBL/GenBank/DDBJ databases">
        <title>A platform for efficient transgenesis in Macrostomum lignano, a flatworm model organism for stem cell research.</title>
        <authorList>
            <person name="Berezikov E."/>
        </authorList>
    </citation>
    <scope>NUCLEOTIDE SEQUENCE [LARGE SCALE GENOMIC DNA]</scope>
    <source>
        <strain evidence="7">DV1</strain>
        <tissue evidence="7">Whole organism</tissue>
    </source>
</reference>
<keyword evidence="4" id="KW-0539">Nucleus</keyword>
<dbReference type="SUPFAM" id="SSF51045">
    <property type="entry name" value="WW domain"/>
    <property type="match status" value="1"/>
</dbReference>
<feature type="domain" description="WW" evidence="6">
    <location>
        <begin position="10"/>
        <end position="44"/>
    </location>
</feature>
<dbReference type="GO" id="GO:0005634">
    <property type="term" value="C:nucleus"/>
    <property type="evidence" value="ECO:0007669"/>
    <property type="project" value="UniProtKB-SubCell"/>
</dbReference>
<evidence type="ECO:0000256" key="5">
    <source>
        <dbReference type="SAM" id="MobiDB-lite"/>
    </source>
</evidence>
<evidence type="ECO:0000256" key="3">
    <source>
        <dbReference type="ARBA" id="ARBA00022490"/>
    </source>
</evidence>
<dbReference type="PROSITE" id="PS01159">
    <property type="entry name" value="WW_DOMAIN_1"/>
    <property type="match status" value="1"/>
</dbReference>
<evidence type="ECO:0000256" key="4">
    <source>
        <dbReference type="ARBA" id="ARBA00023242"/>
    </source>
</evidence>
<dbReference type="SMART" id="SM00456">
    <property type="entry name" value="WW"/>
    <property type="match status" value="1"/>
</dbReference>
<feature type="region of interest" description="Disordered" evidence="5">
    <location>
        <begin position="50"/>
        <end position="85"/>
    </location>
</feature>
<dbReference type="InterPro" id="IPR051583">
    <property type="entry name" value="YAP1"/>
</dbReference>
<feature type="compositionally biased region" description="Basic and acidic residues" evidence="5">
    <location>
        <begin position="116"/>
        <end position="127"/>
    </location>
</feature>
<evidence type="ECO:0000256" key="1">
    <source>
        <dbReference type="ARBA" id="ARBA00004123"/>
    </source>
</evidence>
<dbReference type="STRING" id="282301.A0A267EQ15"/>
<dbReference type="Proteomes" id="UP000215902">
    <property type="component" value="Unassembled WGS sequence"/>
</dbReference>
<feature type="region of interest" description="Disordered" evidence="5">
    <location>
        <begin position="97"/>
        <end position="133"/>
    </location>
</feature>
<evidence type="ECO:0000256" key="2">
    <source>
        <dbReference type="ARBA" id="ARBA00004496"/>
    </source>
</evidence>
<keyword evidence="8" id="KW-1185">Reference proteome</keyword>
<dbReference type="InterPro" id="IPR036020">
    <property type="entry name" value="WW_dom_sf"/>
</dbReference>
<protein>
    <recommendedName>
        <fullName evidence="6">WW domain-containing protein</fullName>
    </recommendedName>
</protein>
<feature type="compositionally biased region" description="Low complexity" evidence="5">
    <location>
        <begin position="237"/>
        <end position="255"/>
    </location>
</feature>